<dbReference type="AlphaFoldDB" id="X1JMQ4"/>
<evidence type="ECO:0000259" key="6">
    <source>
        <dbReference type="Pfam" id="PF00590"/>
    </source>
</evidence>
<dbReference type="EMBL" id="BARU01028473">
    <property type="protein sequence ID" value="GAH71058.1"/>
    <property type="molecule type" value="Genomic_DNA"/>
</dbReference>
<name>X1JMQ4_9ZZZZ</name>
<evidence type="ECO:0000256" key="3">
    <source>
        <dbReference type="ARBA" id="ARBA00022603"/>
    </source>
</evidence>
<gene>
    <name evidence="7" type="ORF">S03H2_45445</name>
</gene>
<dbReference type="InterPro" id="IPR014776">
    <property type="entry name" value="4pyrrole_Mease_sub2"/>
</dbReference>
<keyword evidence="4" id="KW-0808">Transferase</keyword>
<keyword evidence="2" id="KW-0698">rRNA processing</keyword>
<dbReference type="InterPro" id="IPR000878">
    <property type="entry name" value="4pyrrol_Mease"/>
</dbReference>
<keyword evidence="3" id="KW-0489">Methyltransferase</keyword>
<dbReference type="NCBIfam" id="TIGR00096">
    <property type="entry name" value="16S rRNA (cytidine(1402)-2'-O)-methyltransferase"/>
    <property type="match status" value="1"/>
</dbReference>
<sequence>MPTLYVVATPIGNLEDISLRALRTLREVKLIAAEDTRRTKRLLVTYDIKTPMTSYHERNKWTKLAYILGCLEEGDVALVSNAGTPGIADPGYELIVAASQRGIPVVPIPGPSVAIMALVVSGLPTEKFVYIGFLPHKASGRRRLLESVADEYGTIVVLETPHRLQAALNDVLLV</sequence>
<dbReference type="GO" id="GO:0032259">
    <property type="term" value="P:methylation"/>
    <property type="evidence" value="ECO:0007669"/>
    <property type="project" value="UniProtKB-KW"/>
</dbReference>
<dbReference type="InterPro" id="IPR008189">
    <property type="entry name" value="rRNA_ssu_MeTfrase_I"/>
</dbReference>
<keyword evidence="1" id="KW-0963">Cytoplasm</keyword>
<reference evidence="7" key="1">
    <citation type="journal article" date="2014" name="Front. Microbiol.">
        <title>High frequency of phylogenetically diverse reductive dehalogenase-homologous genes in deep subseafloor sedimentary metagenomes.</title>
        <authorList>
            <person name="Kawai M."/>
            <person name="Futagami T."/>
            <person name="Toyoda A."/>
            <person name="Takaki Y."/>
            <person name="Nishi S."/>
            <person name="Hori S."/>
            <person name="Arai W."/>
            <person name="Tsubouchi T."/>
            <person name="Morono Y."/>
            <person name="Uchiyama I."/>
            <person name="Ito T."/>
            <person name="Fujiyama A."/>
            <person name="Inagaki F."/>
            <person name="Takami H."/>
        </authorList>
    </citation>
    <scope>NUCLEOTIDE SEQUENCE</scope>
    <source>
        <strain evidence="7">Expedition CK06-06</strain>
    </source>
</reference>
<dbReference type="PANTHER" id="PTHR46111:SF1">
    <property type="entry name" value="RIBOSOMAL RNA SMALL SUBUNIT METHYLTRANSFERASE I"/>
    <property type="match status" value="1"/>
</dbReference>
<comment type="caution">
    <text evidence="7">The sequence shown here is derived from an EMBL/GenBank/DDBJ whole genome shotgun (WGS) entry which is preliminary data.</text>
</comment>
<accession>X1JMQ4</accession>
<dbReference type="GO" id="GO:0008168">
    <property type="term" value="F:methyltransferase activity"/>
    <property type="evidence" value="ECO:0007669"/>
    <property type="project" value="UniProtKB-KW"/>
</dbReference>
<proteinExistence type="predicted"/>
<evidence type="ECO:0000256" key="5">
    <source>
        <dbReference type="ARBA" id="ARBA00022691"/>
    </source>
</evidence>
<dbReference type="Gene3D" id="3.40.1010.10">
    <property type="entry name" value="Cobalt-precorrin-4 Transmethylase, Domain 1"/>
    <property type="match status" value="1"/>
</dbReference>
<dbReference type="InterPro" id="IPR035996">
    <property type="entry name" value="4pyrrol_Methylase_sf"/>
</dbReference>
<protein>
    <recommendedName>
        <fullName evidence="6">Tetrapyrrole methylase domain-containing protein</fullName>
    </recommendedName>
</protein>
<dbReference type="GO" id="GO:0006364">
    <property type="term" value="P:rRNA processing"/>
    <property type="evidence" value="ECO:0007669"/>
    <property type="project" value="UniProtKB-KW"/>
</dbReference>
<dbReference type="InterPro" id="IPR014777">
    <property type="entry name" value="4pyrrole_Mease_sub1"/>
</dbReference>
<dbReference type="Pfam" id="PF00590">
    <property type="entry name" value="TP_methylase"/>
    <property type="match status" value="1"/>
</dbReference>
<dbReference type="PANTHER" id="PTHR46111">
    <property type="entry name" value="RIBOSOMAL RNA SMALL SUBUNIT METHYLTRANSFERASE I"/>
    <property type="match status" value="1"/>
</dbReference>
<evidence type="ECO:0000256" key="4">
    <source>
        <dbReference type="ARBA" id="ARBA00022679"/>
    </source>
</evidence>
<organism evidence="7">
    <name type="scientific">marine sediment metagenome</name>
    <dbReference type="NCBI Taxonomy" id="412755"/>
    <lineage>
        <taxon>unclassified sequences</taxon>
        <taxon>metagenomes</taxon>
        <taxon>ecological metagenomes</taxon>
    </lineage>
</organism>
<dbReference type="CDD" id="cd11648">
    <property type="entry name" value="RsmI"/>
    <property type="match status" value="1"/>
</dbReference>
<evidence type="ECO:0000256" key="2">
    <source>
        <dbReference type="ARBA" id="ARBA00022552"/>
    </source>
</evidence>
<keyword evidence="5" id="KW-0949">S-adenosyl-L-methionine</keyword>
<evidence type="ECO:0000256" key="1">
    <source>
        <dbReference type="ARBA" id="ARBA00022490"/>
    </source>
</evidence>
<dbReference type="SUPFAM" id="SSF53790">
    <property type="entry name" value="Tetrapyrrole methylase"/>
    <property type="match status" value="1"/>
</dbReference>
<feature type="non-terminal residue" evidence="7">
    <location>
        <position position="174"/>
    </location>
</feature>
<feature type="domain" description="Tetrapyrrole methylase" evidence="6">
    <location>
        <begin position="3"/>
        <end position="169"/>
    </location>
</feature>
<dbReference type="Gene3D" id="3.30.950.10">
    <property type="entry name" value="Methyltransferase, Cobalt-precorrin-4 Transmethylase, Domain 2"/>
    <property type="match status" value="1"/>
</dbReference>
<evidence type="ECO:0000313" key="7">
    <source>
        <dbReference type="EMBL" id="GAH71058.1"/>
    </source>
</evidence>